<evidence type="ECO:0000256" key="6">
    <source>
        <dbReference type="PROSITE-ProRule" id="PRU00649"/>
    </source>
</evidence>
<dbReference type="Gene3D" id="1.10.472.30">
    <property type="entry name" value="Transcription elongation factor S-II, central domain"/>
    <property type="match status" value="1"/>
</dbReference>
<dbReference type="InterPro" id="IPR035441">
    <property type="entry name" value="TFIIS/LEDGF_dom_sf"/>
</dbReference>
<dbReference type="PROSITE" id="PS51321">
    <property type="entry name" value="TFIIS_CENTRAL"/>
    <property type="match status" value="1"/>
</dbReference>
<dbReference type="GO" id="GO:0000977">
    <property type="term" value="F:RNA polymerase II transcription regulatory region sequence-specific DNA binding"/>
    <property type="evidence" value="ECO:0007669"/>
    <property type="project" value="TreeGrafter"/>
</dbReference>
<dbReference type="PIRSF" id="PIRSF006704">
    <property type="entry name" value="TF_IIS"/>
    <property type="match status" value="1"/>
</dbReference>
<dbReference type="SUPFAM" id="SSF46942">
    <property type="entry name" value="Elongation factor TFIIS domain 2"/>
    <property type="match status" value="1"/>
</dbReference>
<proteinExistence type="predicted"/>
<dbReference type="SMART" id="SM00510">
    <property type="entry name" value="TFS2M"/>
    <property type="match status" value="1"/>
</dbReference>
<dbReference type="InterPro" id="IPR003618">
    <property type="entry name" value="TFIIS_cen_dom"/>
</dbReference>
<dbReference type="Gene3D" id="2.20.25.10">
    <property type="match status" value="1"/>
</dbReference>
<dbReference type="GO" id="GO:0006362">
    <property type="term" value="P:transcription elongation by RNA polymerase I"/>
    <property type="evidence" value="ECO:0007669"/>
    <property type="project" value="TreeGrafter"/>
</dbReference>
<evidence type="ECO:0000256" key="4">
    <source>
        <dbReference type="ARBA" id="ARBA00022833"/>
    </source>
</evidence>
<feature type="region of interest" description="Disordered" evidence="7">
    <location>
        <begin position="222"/>
        <end position="250"/>
    </location>
</feature>
<dbReference type="AlphaFoldDB" id="A0AAN6JNY6"/>
<feature type="domain" description="TFIIS N-terminal" evidence="8">
    <location>
        <begin position="1"/>
        <end position="83"/>
    </location>
</feature>
<comment type="caution">
    <text evidence="10">The sequence shown here is derived from an EMBL/GenBank/DDBJ whole genome shotgun (WGS) entry which is preliminary data.</text>
</comment>
<keyword evidence="11" id="KW-1185">Reference proteome</keyword>
<dbReference type="InterPro" id="IPR003617">
    <property type="entry name" value="TFIIS/CRSP70_N_sub"/>
</dbReference>
<dbReference type="PANTHER" id="PTHR11477">
    <property type="entry name" value="TRANSCRIPTION FACTOR S-II ZINC FINGER DOMAIN-CONTAINING PROTEIN"/>
    <property type="match status" value="1"/>
</dbReference>
<feature type="compositionally biased region" description="Basic and acidic residues" evidence="7">
    <location>
        <begin position="227"/>
        <end position="237"/>
    </location>
</feature>
<evidence type="ECO:0000256" key="2">
    <source>
        <dbReference type="ARBA" id="ARBA00022723"/>
    </source>
</evidence>
<dbReference type="InterPro" id="IPR036575">
    <property type="entry name" value="TFIIS_cen_dom_sf"/>
</dbReference>
<dbReference type="Proteomes" id="UP001176517">
    <property type="component" value="Unassembled WGS sequence"/>
</dbReference>
<evidence type="ECO:0000259" key="9">
    <source>
        <dbReference type="PROSITE" id="PS51321"/>
    </source>
</evidence>
<sequence>MALKEVEISALQKELSNATTEHRSEDMVIILKKLKAGVRPTEEIIRSTKIGQTVGKLRQHNDKAIAELAKELVKTWKAAVDSARKEKKDTPSTTTTTSAPTANGSANGSANGPTPAAAPAAKALPTPLRVDFDILGDKTRNACLKLIHNTLSKGSTENPLVIFAAAKSIESAAFLQIGRGAINGDYRNKMRSLSLNLKANDQLRKDLIDLVVSGEQVVKMSPEELASEERKAEREALETQNLKNARGAEPQQAETDAFECGRCKQRKTKYYQQQVCGIWRLCLSCDVY</sequence>
<dbReference type="GO" id="GO:0005634">
    <property type="term" value="C:nucleus"/>
    <property type="evidence" value="ECO:0007669"/>
    <property type="project" value="UniProtKB-SubCell"/>
</dbReference>
<reference evidence="10" key="1">
    <citation type="journal article" date="2023" name="PhytoFront">
        <title>Draft Genome Resources of Seven Strains of Tilletia horrida, Causal Agent of Kernel Smut of Rice.</title>
        <authorList>
            <person name="Khanal S."/>
            <person name="Antony Babu S."/>
            <person name="Zhou X.G."/>
        </authorList>
    </citation>
    <scope>NUCLEOTIDE SEQUENCE</scope>
    <source>
        <strain evidence="10">TX6</strain>
    </source>
</reference>
<dbReference type="EMBL" id="JAPDMZ010000387">
    <property type="protein sequence ID" value="KAK0543217.1"/>
    <property type="molecule type" value="Genomic_DNA"/>
</dbReference>
<dbReference type="GO" id="GO:0001139">
    <property type="term" value="F:RNA polymerase II complex recruiting activity"/>
    <property type="evidence" value="ECO:0007669"/>
    <property type="project" value="TreeGrafter"/>
</dbReference>
<feature type="region of interest" description="Disordered" evidence="7">
    <location>
        <begin position="81"/>
        <end position="122"/>
    </location>
</feature>
<protein>
    <submittedName>
        <fullName evidence="10">Transcription elongation factor TFIIS</fullName>
    </submittedName>
</protein>
<evidence type="ECO:0000313" key="11">
    <source>
        <dbReference type="Proteomes" id="UP001176517"/>
    </source>
</evidence>
<dbReference type="Pfam" id="PF07500">
    <property type="entry name" value="TFIIS_M"/>
    <property type="match status" value="1"/>
</dbReference>
<keyword evidence="3" id="KW-0863">Zinc-finger</keyword>
<feature type="domain" description="TFIIS central" evidence="9">
    <location>
        <begin position="139"/>
        <end position="253"/>
    </location>
</feature>
<accession>A0AAN6JNY6</accession>
<comment type="subcellular location">
    <subcellularLocation>
        <location evidence="1 6">Nucleus</location>
    </subcellularLocation>
</comment>
<dbReference type="Gene3D" id="1.20.930.10">
    <property type="entry name" value="Conserved domain common to transcription factors TFIIS, elongin A, CRSP70"/>
    <property type="match status" value="1"/>
</dbReference>
<keyword evidence="4" id="KW-0862">Zinc</keyword>
<organism evidence="10 11">
    <name type="scientific">Tilletia horrida</name>
    <dbReference type="NCBI Taxonomy" id="155126"/>
    <lineage>
        <taxon>Eukaryota</taxon>
        <taxon>Fungi</taxon>
        <taxon>Dikarya</taxon>
        <taxon>Basidiomycota</taxon>
        <taxon>Ustilaginomycotina</taxon>
        <taxon>Exobasidiomycetes</taxon>
        <taxon>Tilletiales</taxon>
        <taxon>Tilletiaceae</taxon>
        <taxon>Tilletia</taxon>
    </lineage>
</organism>
<evidence type="ECO:0000256" key="1">
    <source>
        <dbReference type="ARBA" id="ARBA00004123"/>
    </source>
</evidence>
<dbReference type="PANTHER" id="PTHR11477:SF0">
    <property type="entry name" value="IP08861P-RELATED"/>
    <property type="match status" value="1"/>
</dbReference>
<evidence type="ECO:0000256" key="3">
    <source>
        <dbReference type="ARBA" id="ARBA00022771"/>
    </source>
</evidence>
<dbReference type="GO" id="GO:0008270">
    <property type="term" value="F:zinc ion binding"/>
    <property type="evidence" value="ECO:0007669"/>
    <property type="project" value="UniProtKB-KW"/>
</dbReference>
<evidence type="ECO:0000256" key="7">
    <source>
        <dbReference type="SAM" id="MobiDB-lite"/>
    </source>
</evidence>
<dbReference type="GO" id="GO:0003746">
    <property type="term" value="F:translation elongation factor activity"/>
    <property type="evidence" value="ECO:0007669"/>
    <property type="project" value="UniProtKB-KW"/>
</dbReference>
<keyword evidence="10" id="KW-0251">Elongation factor</keyword>
<keyword evidence="2" id="KW-0479">Metal-binding</keyword>
<dbReference type="GO" id="GO:0006368">
    <property type="term" value="P:transcription elongation by RNA polymerase II"/>
    <property type="evidence" value="ECO:0007669"/>
    <property type="project" value="TreeGrafter"/>
</dbReference>
<keyword evidence="5 6" id="KW-0539">Nucleus</keyword>
<dbReference type="SUPFAM" id="SSF47676">
    <property type="entry name" value="Conserved domain common to transcription factors TFIIS, elongin A, CRSP70"/>
    <property type="match status" value="1"/>
</dbReference>
<gene>
    <name evidence="10" type="primary">tfs1</name>
    <name evidence="10" type="ORF">OC846_006497</name>
</gene>
<evidence type="ECO:0000259" key="8">
    <source>
        <dbReference type="PROSITE" id="PS51319"/>
    </source>
</evidence>
<evidence type="ECO:0000313" key="10">
    <source>
        <dbReference type="EMBL" id="KAK0543217.1"/>
    </source>
</evidence>
<dbReference type="InterPro" id="IPR017923">
    <property type="entry name" value="TFIIS_N"/>
</dbReference>
<dbReference type="InterPro" id="IPR035100">
    <property type="entry name" value="TF_IIS-typ"/>
</dbReference>
<name>A0AAN6JNY6_9BASI</name>
<evidence type="ECO:0000256" key="5">
    <source>
        <dbReference type="ARBA" id="ARBA00023242"/>
    </source>
</evidence>
<feature type="compositionally biased region" description="Low complexity" evidence="7">
    <location>
        <begin position="91"/>
        <end position="122"/>
    </location>
</feature>
<dbReference type="SMART" id="SM00509">
    <property type="entry name" value="TFS2N"/>
    <property type="match status" value="1"/>
</dbReference>
<keyword evidence="10" id="KW-0648">Protein biosynthesis</keyword>
<dbReference type="Pfam" id="PF08711">
    <property type="entry name" value="Med26"/>
    <property type="match status" value="1"/>
</dbReference>
<dbReference type="GO" id="GO:0031440">
    <property type="term" value="P:regulation of mRNA 3'-end processing"/>
    <property type="evidence" value="ECO:0007669"/>
    <property type="project" value="TreeGrafter"/>
</dbReference>
<dbReference type="GO" id="GO:0031564">
    <property type="term" value="P:transcription antitermination"/>
    <property type="evidence" value="ECO:0007669"/>
    <property type="project" value="TreeGrafter"/>
</dbReference>
<dbReference type="PROSITE" id="PS51319">
    <property type="entry name" value="TFIIS_N"/>
    <property type="match status" value="1"/>
</dbReference>